<protein>
    <recommendedName>
        <fullName evidence="1">Fe/B12 periplasmic-binding domain-containing protein</fullName>
    </recommendedName>
</protein>
<name>A0A7C2N7L8_ARCFL</name>
<dbReference type="PANTHER" id="PTHR30535">
    <property type="entry name" value="VITAMIN B12-BINDING PROTEIN"/>
    <property type="match status" value="1"/>
</dbReference>
<dbReference type="Pfam" id="PF01497">
    <property type="entry name" value="Peripla_BP_2"/>
    <property type="match status" value="1"/>
</dbReference>
<dbReference type="PROSITE" id="PS51257">
    <property type="entry name" value="PROKAR_LIPOPROTEIN"/>
    <property type="match status" value="1"/>
</dbReference>
<accession>A0A7C2N7L8</accession>
<dbReference type="SUPFAM" id="SSF53807">
    <property type="entry name" value="Helical backbone' metal receptor"/>
    <property type="match status" value="1"/>
</dbReference>
<sequence length="360" mass="40912">MKNIAIIFTIIFIVTLFAGCAEIKDENKPKTGYVEIKDMAGRAVKIPEKVDKVATLYPANLRIIVMLNATDRVVGISNYFDRYKDNLEDALAHPELLKTERIGSVSEPDMEKIAEIKPDLVFIESSYAQIADTIEKNTGVPVVCINTSIYSGKLNDFYNTIRLVAKILGEEERGEEVIEYIDSEIKNITKRIDDVPKEEIPKVFLSNWAYRHGIGWTVKSYAPIDLIARNVAEGISAQYIEVTKEQIVEWNPDVIFIHGYKGKSAVDEILNDPVLQQVKAVKEGKVYGLFGPYIGYDPKTMIVDLYWAAKVLYPDRFEDIDVMKKGEEVFTFFYGERGAEVFHEVIKNRGLYLSQEMTPQ</sequence>
<reference evidence="2" key="1">
    <citation type="journal article" date="2020" name="mSystems">
        <title>Genome- and Community-Level Interaction Insights into Carbon Utilization and Element Cycling Functions of Hydrothermarchaeota in Hydrothermal Sediment.</title>
        <authorList>
            <person name="Zhou Z."/>
            <person name="Liu Y."/>
            <person name="Xu W."/>
            <person name="Pan J."/>
            <person name="Luo Z.H."/>
            <person name="Li M."/>
        </authorList>
    </citation>
    <scope>NUCLEOTIDE SEQUENCE [LARGE SCALE GENOMIC DNA]</scope>
    <source>
        <strain evidence="2">SpSt-12</strain>
    </source>
</reference>
<evidence type="ECO:0000259" key="1">
    <source>
        <dbReference type="PROSITE" id="PS50983"/>
    </source>
</evidence>
<dbReference type="PANTHER" id="PTHR30535:SF34">
    <property type="entry name" value="MOLYBDATE-BINDING PROTEIN MOLA"/>
    <property type="match status" value="1"/>
</dbReference>
<gene>
    <name evidence="2" type="ORF">ENN70_07250</name>
</gene>
<feature type="domain" description="Fe/B12 periplasmic-binding" evidence="1">
    <location>
        <begin position="52"/>
        <end position="316"/>
    </location>
</feature>
<dbReference type="PROSITE" id="PS50983">
    <property type="entry name" value="FE_B12_PBP"/>
    <property type="match status" value="1"/>
</dbReference>
<evidence type="ECO:0000313" key="2">
    <source>
        <dbReference type="EMBL" id="HET21842.1"/>
    </source>
</evidence>
<dbReference type="InterPro" id="IPR050902">
    <property type="entry name" value="ABC_Transporter_SBP"/>
</dbReference>
<organism evidence="2">
    <name type="scientific">Archaeoglobus fulgidus</name>
    <dbReference type="NCBI Taxonomy" id="2234"/>
    <lineage>
        <taxon>Archaea</taxon>
        <taxon>Methanobacteriati</taxon>
        <taxon>Methanobacteriota</taxon>
        <taxon>Archaeoglobi</taxon>
        <taxon>Archaeoglobales</taxon>
        <taxon>Archaeoglobaceae</taxon>
        <taxon>Archaeoglobus</taxon>
    </lineage>
</organism>
<dbReference type="EMBL" id="DSCQ01000089">
    <property type="protein sequence ID" value="HET21842.1"/>
    <property type="molecule type" value="Genomic_DNA"/>
</dbReference>
<comment type="caution">
    <text evidence="2">The sequence shown here is derived from an EMBL/GenBank/DDBJ whole genome shotgun (WGS) entry which is preliminary data.</text>
</comment>
<dbReference type="InterPro" id="IPR002491">
    <property type="entry name" value="ABC_transptr_periplasmic_BD"/>
</dbReference>
<dbReference type="AlphaFoldDB" id="A0A7C2N7L8"/>
<dbReference type="Gene3D" id="3.40.50.1980">
    <property type="entry name" value="Nitrogenase molybdenum iron protein domain"/>
    <property type="match status" value="2"/>
</dbReference>
<proteinExistence type="predicted"/>